<dbReference type="PANTHER" id="PTHR24231:SF17">
    <property type="entry name" value="P2Y PURINOCEPTOR 2"/>
    <property type="match status" value="1"/>
</dbReference>
<protein>
    <recommendedName>
        <fullName evidence="2">P2Y purinoceptor 2</fullName>
    </recommendedName>
</protein>
<gene>
    <name evidence="15" type="ORF">GW7_02111</name>
</gene>
<keyword evidence="10 11" id="KW-0807">Transducer</keyword>
<feature type="transmembrane region" description="Helical" evidence="13">
    <location>
        <begin position="477"/>
        <end position="497"/>
    </location>
</feature>
<keyword evidence="3" id="KW-1003">Cell membrane</keyword>
<feature type="domain" description="G-protein coupled receptors family 1 profile" evidence="14">
    <location>
        <begin position="182"/>
        <end position="540"/>
    </location>
</feature>
<dbReference type="InParanoid" id="G5ASA8"/>
<dbReference type="GO" id="GO:0031686">
    <property type="term" value="F:A1 adenosine receptor binding"/>
    <property type="evidence" value="ECO:0007669"/>
    <property type="project" value="TreeGrafter"/>
</dbReference>
<evidence type="ECO:0000256" key="13">
    <source>
        <dbReference type="SAM" id="Phobius"/>
    </source>
</evidence>
<feature type="compositionally biased region" description="Basic and acidic residues" evidence="12">
    <location>
        <begin position="573"/>
        <end position="585"/>
    </location>
</feature>
<proteinExistence type="inferred from homology"/>
<evidence type="ECO:0000256" key="12">
    <source>
        <dbReference type="SAM" id="MobiDB-lite"/>
    </source>
</evidence>
<evidence type="ECO:0000256" key="1">
    <source>
        <dbReference type="ARBA" id="ARBA00004651"/>
    </source>
</evidence>
<dbReference type="EMBL" id="JH166727">
    <property type="protein sequence ID" value="EHA99914.1"/>
    <property type="molecule type" value="Genomic_DNA"/>
</dbReference>
<evidence type="ECO:0000313" key="16">
    <source>
        <dbReference type="Proteomes" id="UP000006813"/>
    </source>
</evidence>
<evidence type="ECO:0000256" key="9">
    <source>
        <dbReference type="ARBA" id="ARBA00023170"/>
    </source>
</evidence>
<dbReference type="Proteomes" id="UP000006813">
    <property type="component" value="Unassembled WGS sequence"/>
</dbReference>
<dbReference type="Gene3D" id="2.170.150.10">
    <property type="entry name" value="Metal Binding Protein, Guanine Nucleotide Exchange Factor, Chain A"/>
    <property type="match status" value="1"/>
</dbReference>
<dbReference type="STRING" id="10181.G5ASA8"/>
<dbReference type="GO" id="GO:0045028">
    <property type="term" value="F:G protein-coupled purinergic nucleotide receptor activity"/>
    <property type="evidence" value="ECO:0007669"/>
    <property type="project" value="InterPro"/>
</dbReference>
<feature type="transmembrane region" description="Helical" evidence="13">
    <location>
        <begin position="245"/>
        <end position="265"/>
    </location>
</feature>
<feature type="transmembrane region" description="Helical" evidence="13">
    <location>
        <begin position="429"/>
        <end position="456"/>
    </location>
</feature>
<evidence type="ECO:0000256" key="7">
    <source>
        <dbReference type="ARBA" id="ARBA00023136"/>
    </source>
</evidence>
<evidence type="ECO:0000259" key="14">
    <source>
        <dbReference type="PROSITE" id="PS50262"/>
    </source>
</evidence>
<comment type="similarity">
    <text evidence="11">Belongs to the G-protein coupled receptor 1 family.</text>
</comment>
<feature type="transmembrane region" description="Helical" evidence="13">
    <location>
        <begin position="327"/>
        <end position="354"/>
    </location>
</feature>
<dbReference type="PRINTS" id="PR00594">
    <property type="entry name" value="P2Y2PRNOCPTR"/>
</dbReference>
<dbReference type="SUPFAM" id="SSF81321">
    <property type="entry name" value="Family A G protein-coupled receptor-like"/>
    <property type="match status" value="2"/>
</dbReference>
<dbReference type="GO" id="GO:0070257">
    <property type="term" value="P:positive regulation of mucus secretion"/>
    <property type="evidence" value="ECO:0007669"/>
    <property type="project" value="InterPro"/>
</dbReference>
<dbReference type="GO" id="GO:0097746">
    <property type="term" value="P:blood vessel diameter maintenance"/>
    <property type="evidence" value="ECO:0007669"/>
    <property type="project" value="InterPro"/>
</dbReference>
<evidence type="ECO:0000256" key="11">
    <source>
        <dbReference type="RuleBase" id="RU000688"/>
    </source>
</evidence>
<feature type="region of interest" description="Disordered" evidence="12">
    <location>
        <begin position="552"/>
        <end position="610"/>
    </location>
</feature>
<feature type="transmembrane region" description="Helical" evidence="13">
    <location>
        <begin position="203"/>
        <end position="225"/>
    </location>
</feature>
<dbReference type="Pfam" id="PF00001">
    <property type="entry name" value="7tm_1"/>
    <property type="match status" value="1"/>
</dbReference>
<dbReference type="GO" id="GO:0045030">
    <property type="term" value="F:G protein-coupled UTP receptor activity"/>
    <property type="evidence" value="ECO:0007669"/>
    <property type="project" value="TreeGrafter"/>
</dbReference>
<evidence type="ECO:0000256" key="6">
    <source>
        <dbReference type="ARBA" id="ARBA00023040"/>
    </source>
</evidence>
<dbReference type="InterPro" id="IPR011057">
    <property type="entry name" value="Mss4-like_sf"/>
</dbReference>
<feature type="transmembrane region" description="Helical" evidence="13">
    <location>
        <begin position="285"/>
        <end position="304"/>
    </location>
</feature>
<sequence>MGFSQTFGRFGRSQVGCLEVVVKTVSQTKDNFDDWLISGTASAEGLEDKHYKSTMITGGDIFMKHHLWETSFRKEAYKKYISHNFLWGCLLVLRAGCGALLDLYTHPRERPVQNEVKPSLFSHAVPVTWRRVMAVDPGPWNDTSNNTWDGDELGYKCRFNEDFKYVLLPVSYGVVCVLGLCLNVVALYIFLCRLKSWNASTTYMFHLAVSDALYAASLPLLVYYYAHGDHWPFSTVLCKLVRFLFYTNLYCSILFLTCISVHRCLGILCPLRSLRWGRARYARRVAVAIWVLVLVCQAPVLYFVTTSVRGARITCHDTSAPELFSHFMAYSSVMLGLLFAVPFAIILVCYVLMARRLKPAAYGTTGGLPRAKRKSVRTIALVLAVFALCFLPFHVTRTLYYSFRSLDLSCHTPQVPCHATSAPELFSHFMAYSSVMLGLLFAVPFAIILVCYVLMARRLLKPAYGTTGGLPRAKRKSVRTIALVLAVFALCFLPFHVTRTLYYSFRSLDLSCHTLNAINMAYKITRPLASANSCLDPVLYFLAGQKLVRFARDAKPPTDPTPTTPARRRLGLRRSDRTGAQRKDVSPSSEDSQWTEPTVAGSENTKDIRL</sequence>
<dbReference type="PROSITE" id="PS00237">
    <property type="entry name" value="G_PROTEIN_RECEP_F1_1"/>
    <property type="match status" value="1"/>
</dbReference>
<dbReference type="Pfam" id="PF00838">
    <property type="entry name" value="TCTP"/>
    <property type="match status" value="1"/>
</dbReference>
<dbReference type="InterPro" id="IPR000356">
    <property type="entry name" value="P2Y2_rcpt"/>
</dbReference>
<name>G5ASA8_HETGA</name>
<dbReference type="PANTHER" id="PTHR24231">
    <property type="entry name" value="PURINOCEPTOR-RELATED G-PROTEIN COUPLED RECEPTOR"/>
    <property type="match status" value="1"/>
</dbReference>
<reference evidence="15 16" key="1">
    <citation type="journal article" date="2011" name="Nature">
        <title>Genome sequencing reveals insights into physiology and longevity of the naked mole rat.</title>
        <authorList>
            <person name="Kim E.B."/>
            <person name="Fang X."/>
            <person name="Fushan A.A."/>
            <person name="Huang Z."/>
            <person name="Lobanov A.V."/>
            <person name="Han L."/>
            <person name="Marino S.M."/>
            <person name="Sun X."/>
            <person name="Turanov A.A."/>
            <person name="Yang P."/>
            <person name="Yim S.H."/>
            <person name="Zhao X."/>
            <person name="Kasaikina M.V."/>
            <person name="Stoletzki N."/>
            <person name="Peng C."/>
            <person name="Polak P."/>
            <person name="Xiong Z."/>
            <person name="Kiezun A."/>
            <person name="Zhu Y."/>
            <person name="Chen Y."/>
            <person name="Kryukov G.V."/>
            <person name="Zhang Q."/>
            <person name="Peshkin L."/>
            <person name="Yang L."/>
            <person name="Bronson R.T."/>
            <person name="Buffenstein R."/>
            <person name="Wang B."/>
            <person name="Han C."/>
            <person name="Li Q."/>
            <person name="Chen L."/>
            <person name="Zhao W."/>
            <person name="Sunyaev S.R."/>
            <person name="Park T.J."/>
            <person name="Zhang G."/>
            <person name="Wang J."/>
            <person name="Gladyshev V.N."/>
        </authorList>
    </citation>
    <scope>NUCLEOTIDE SEQUENCE [LARGE SCALE GENOMIC DNA]</scope>
</reference>
<dbReference type="InterPro" id="IPR017452">
    <property type="entry name" value="GPCR_Rhodpsn_7TM"/>
</dbReference>
<evidence type="ECO:0000256" key="5">
    <source>
        <dbReference type="ARBA" id="ARBA00022989"/>
    </source>
</evidence>
<dbReference type="InterPro" id="IPR011323">
    <property type="entry name" value="Mss4/transl-control_tumour"/>
</dbReference>
<dbReference type="Gene3D" id="1.20.1070.10">
    <property type="entry name" value="Rhodopsin 7-helix transmembrane proteins"/>
    <property type="match status" value="2"/>
</dbReference>
<comment type="subcellular location">
    <subcellularLocation>
        <location evidence="1">Cell membrane</location>
        <topology evidence="1">Multi-pass membrane protein</topology>
    </subcellularLocation>
</comment>
<keyword evidence="9 11" id="KW-0675">Receptor</keyword>
<dbReference type="PROSITE" id="PS50262">
    <property type="entry name" value="G_PROTEIN_RECEP_F1_2"/>
    <property type="match status" value="1"/>
</dbReference>
<dbReference type="GO" id="GO:0007200">
    <property type="term" value="P:phospholipase C-activating G protein-coupled receptor signaling pathway"/>
    <property type="evidence" value="ECO:0007669"/>
    <property type="project" value="InterPro"/>
</dbReference>
<feature type="transmembrane region" description="Helical" evidence="13">
    <location>
        <begin position="170"/>
        <end position="191"/>
    </location>
</feature>
<evidence type="ECO:0000313" key="15">
    <source>
        <dbReference type="EMBL" id="EHA99914.1"/>
    </source>
</evidence>
<dbReference type="InterPro" id="IPR018105">
    <property type="entry name" value="Translational_control_tumour_p"/>
</dbReference>
<dbReference type="PRINTS" id="PR01157">
    <property type="entry name" value="P2YPURNOCPTR"/>
</dbReference>
<dbReference type="GO" id="GO:0005886">
    <property type="term" value="C:plasma membrane"/>
    <property type="evidence" value="ECO:0007669"/>
    <property type="project" value="UniProtKB-SubCell"/>
</dbReference>
<dbReference type="FunCoup" id="G5ASA8">
    <property type="interactions" value="369"/>
</dbReference>
<keyword evidence="8" id="KW-1015">Disulfide bond</keyword>
<dbReference type="AlphaFoldDB" id="G5ASA8"/>
<dbReference type="PRINTS" id="PR00237">
    <property type="entry name" value="GPCRRHODOPSN"/>
</dbReference>
<feature type="compositionally biased region" description="Polar residues" evidence="12">
    <location>
        <begin position="586"/>
        <end position="596"/>
    </location>
</feature>
<dbReference type="SUPFAM" id="SSF51316">
    <property type="entry name" value="Mss4-like"/>
    <property type="match status" value="1"/>
</dbReference>
<feature type="transmembrane region" description="Helical" evidence="13">
    <location>
        <begin position="375"/>
        <end position="395"/>
    </location>
</feature>
<keyword evidence="5 13" id="KW-1133">Transmembrane helix</keyword>
<organism evidence="15 16">
    <name type="scientific">Heterocephalus glaber</name>
    <name type="common">Naked mole rat</name>
    <dbReference type="NCBI Taxonomy" id="10181"/>
    <lineage>
        <taxon>Eukaryota</taxon>
        <taxon>Metazoa</taxon>
        <taxon>Chordata</taxon>
        <taxon>Craniata</taxon>
        <taxon>Vertebrata</taxon>
        <taxon>Euteleostomi</taxon>
        <taxon>Mammalia</taxon>
        <taxon>Eutheria</taxon>
        <taxon>Euarchontoglires</taxon>
        <taxon>Glires</taxon>
        <taxon>Rodentia</taxon>
        <taxon>Hystricomorpha</taxon>
        <taxon>Bathyergidae</taxon>
        <taxon>Heterocephalus</taxon>
    </lineage>
</organism>
<dbReference type="FunFam" id="1.20.1070.10:FF:000017">
    <property type="entry name" value="lysophosphatidic acid receptor 4"/>
    <property type="match status" value="1"/>
</dbReference>
<evidence type="ECO:0000256" key="2">
    <source>
        <dbReference type="ARBA" id="ARBA00021855"/>
    </source>
</evidence>
<evidence type="ECO:0000256" key="10">
    <source>
        <dbReference type="ARBA" id="ARBA00023224"/>
    </source>
</evidence>
<dbReference type="InterPro" id="IPR000276">
    <property type="entry name" value="GPCR_Rhodpsn"/>
</dbReference>
<keyword evidence="7 13" id="KW-0472">Membrane</keyword>
<evidence type="ECO:0000256" key="3">
    <source>
        <dbReference type="ARBA" id="ARBA00022475"/>
    </source>
</evidence>
<dbReference type="eggNOG" id="ENOG502QSTF">
    <property type="taxonomic scope" value="Eukaryota"/>
</dbReference>
<evidence type="ECO:0000256" key="4">
    <source>
        <dbReference type="ARBA" id="ARBA00022692"/>
    </source>
</evidence>
<evidence type="ECO:0000256" key="8">
    <source>
        <dbReference type="ARBA" id="ARBA00023157"/>
    </source>
</evidence>
<keyword evidence="4 11" id="KW-0812">Transmembrane</keyword>
<accession>G5ASA8</accession>
<keyword evidence="6 11" id="KW-0297">G-protein coupled receptor</keyword>